<dbReference type="EMBL" id="JACHBW010000016">
    <property type="protein sequence ID" value="MBB6105175.1"/>
    <property type="molecule type" value="Genomic_DNA"/>
</dbReference>
<evidence type="ECO:0000256" key="2">
    <source>
        <dbReference type="ARBA" id="ARBA00022723"/>
    </source>
</evidence>
<organism evidence="8 9">
    <name type="scientific">Paraburkholderia bannensis</name>
    <dbReference type="NCBI Taxonomy" id="765414"/>
    <lineage>
        <taxon>Bacteria</taxon>
        <taxon>Pseudomonadati</taxon>
        <taxon>Pseudomonadota</taxon>
        <taxon>Betaproteobacteria</taxon>
        <taxon>Burkholderiales</taxon>
        <taxon>Burkholderiaceae</taxon>
        <taxon>Paraburkholderia</taxon>
    </lineage>
</organism>
<evidence type="ECO:0000256" key="4">
    <source>
        <dbReference type="ARBA" id="ARBA00022833"/>
    </source>
</evidence>
<evidence type="ECO:0000259" key="7">
    <source>
        <dbReference type="Pfam" id="PF14464"/>
    </source>
</evidence>
<dbReference type="Pfam" id="PF14464">
    <property type="entry name" value="Prok-JAB"/>
    <property type="match status" value="1"/>
</dbReference>
<evidence type="ECO:0000256" key="3">
    <source>
        <dbReference type="ARBA" id="ARBA00022801"/>
    </source>
</evidence>
<reference evidence="8 9" key="1">
    <citation type="submission" date="2020-08" db="EMBL/GenBank/DDBJ databases">
        <title>Above-ground endophytic microbial communities from plants in different locations in the United States.</title>
        <authorList>
            <person name="Frank C."/>
        </authorList>
    </citation>
    <scope>NUCLEOTIDE SEQUENCE [LARGE SCALE GENOMIC DNA]</scope>
    <source>
        <strain evidence="8 9">WP4_2_2</strain>
    </source>
</reference>
<dbReference type="InterPro" id="IPR018560">
    <property type="entry name" value="DUF2016"/>
</dbReference>
<dbReference type="RefSeq" id="WP_183727724.1">
    <property type="nucleotide sequence ID" value="NZ_JACHBW010000016.1"/>
</dbReference>
<evidence type="ECO:0000256" key="1">
    <source>
        <dbReference type="ARBA" id="ARBA00022670"/>
    </source>
</evidence>
<evidence type="ECO:0000256" key="5">
    <source>
        <dbReference type="ARBA" id="ARBA00023049"/>
    </source>
</evidence>
<evidence type="ECO:0000313" key="8">
    <source>
        <dbReference type="EMBL" id="MBB6105175.1"/>
    </source>
</evidence>
<dbReference type="Pfam" id="PF09436">
    <property type="entry name" value="DUF2016"/>
    <property type="match status" value="1"/>
</dbReference>
<evidence type="ECO:0000259" key="6">
    <source>
        <dbReference type="Pfam" id="PF09436"/>
    </source>
</evidence>
<keyword evidence="2" id="KW-0479">Metal-binding</keyword>
<feature type="domain" description="DUF2016" evidence="6">
    <location>
        <begin position="52"/>
        <end position="130"/>
    </location>
</feature>
<dbReference type="InterPro" id="IPR022499">
    <property type="entry name" value="PRTRC_protein-A"/>
</dbReference>
<dbReference type="AlphaFoldDB" id="A0A7W9U3H3"/>
<dbReference type="Proteomes" id="UP000571554">
    <property type="component" value="Unassembled WGS sequence"/>
</dbReference>
<sequence length="268" mass="28861">MEQLLNAFQNATQAGLQNIAAALDQFSKGVAEEIARAKPRAIAASEDDEQLPLDVALFDSAPTVAVPKHAKFVALQEIGHRFLMTAEGVFVEVRRPWAHIIQRLDWTRDSTAKSTGPIPPYGTVEEKVEFAFGRLGSALQELQAFAAEARAALPNEYAAWIIWDAQKQKLQYRPLPATSATPGSITFDRPALAEHESLAIDLHSHGDSAAFFSPTDDADDAGEVKIAGVFGGLGAGSEPDVAFRLCVLGMFIPLKVPAAAIFKQPQEA</sequence>
<comment type="caution">
    <text evidence="8">The sequence shown here is derived from an EMBL/GenBank/DDBJ whole genome shotgun (WGS) entry which is preliminary data.</text>
</comment>
<keyword evidence="1" id="KW-0645">Protease</keyword>
<dbReference type="GO" id="GO:0046872">
    <property type="term" value="F:metal ion binding"/>
    <property type="evidence" value="ECO:0007669"/>
    <property type="project" value="UniProtKB-KW"/>
</dbReference>
<keyword evidence="4" id="KW-0862">Zinc</keyword>
<accession>A0A7W9U3H3</accession>
<protein>
    <submittedName>
        <fullName evidence="8">PRTRC genetic system protein A</fullName>
    </submittedName>
</protein>
<dbReference type="InterPro" id="IPR028090">
    <property type="entry name" value="JAB_dom_prok"/>
</dbReference>
<dbReference type="GO" id="GO:0008237">
    <property type="term" value="F:metallopeptidase activity"/>
    <property type="evidence" value="ECO:0007669"/>
    <property type="project" value="UniProtKB-KW"/>
</dbReference>
<dbReference type="GO" id="GO:0006508">
    <property type="term" value="P:proteolysis"/>
    <property type="evidence" value="ECO:0007669"/>
    <property type="project" value="UniProtKB-KW"/>
</dbReference>
<dbReference type="NCBIfam" id="TIGR03735">
    <property type="entry name" value="PRTRC_A"/>
    <property type="match status" value="1"/>
</dbReference>
<feature type="domain" description="JAB" evidence="7">
    <location>
        <begin position="142"/>
        <end position="243"/>
    </location>
</feature>
<proteinExistence type="predicted"/>
<evidence type="ECO:0000313" key="9">
    <source>
        <dbReference type="Proteomes" id="UP000571554"/>
    </source>
</evidence>
<keyword evidence="3" id="KW-0378">Hydrolase</keyword>
<name>A0A7W9U3H3_9BURK</name>
<keyword evidence="9" id="KW-1185">Reference proteome</keyword>
<keyword evidence="5" id="KW-0482">Metalloprotease</keyword>
<gene>
    <name evidence="8" type="ORF">F4827_005041</name>
</gene>